<proteinExistence type="predicted"/>
<reference evidence="2" key="1">
    <citation type="submission" date="2016-10" db="EMBL/GenBank/DDBJ databases">
        <title>Chloroplast genomes as a tool to resolve red algal phylogenies: a case study in the Nemaliales.</title>
        <authorList>
            <person name="Costa J.F."/>
            <person name="Lin S.M."/>
            <person name="Macaya E.C."/>
            <person name="Fernandez-Garcia C."/>
            <person name="Verbruggen H."/>
        </authorList>
    </citation>
    <scope>NUCLEOTIDE SEQUENCE</scope>
    <source>
        <strain evidence="2">JFC0074</strain>
    </source>
</reference>
<reference evidence="2" key="2">
    <citation type="submission" date="2016-10" db="EMBL/GenBank/DDBJ databases">
        <authorList>
            <person name="de Groot N.N."/>
        </authorList>
    </citation>
    <scope>NUCLEOTIDE SEQUENCE</scope>
    <source>
        <strain evidence="2">JFC0074</strain>
    </source>
</reference>
<sequence>MEIIIQDINSLKPKRLNKLKLQYNLFYLQKRIYQASKECHSSLVHSLQKLLLSLSSIRLLASKIVSTKYTTTKSLNIYTTNIKKLLTLWCLEAEWIYKIRVQNKPKYKYTYIWSYIWYQEKVSNIHIDYRYLNHKLQSIQWITTTIRLFFQEEYFIQESEYQYNYQIFCDKHQDIIFNLICNILIVGIEWTYFRQEIKNFSNYLEFCNALISNIFLSINCRTIYLTSLLINKFLYNIGILYLSIDPSSIPNYTNNQKKRLYICQVSDDYYKLIYYQMFEYTKSLFLHKDRIGRLRVNSHINFAITQKRCYQKLNQCFLYCISIISYKKFLKIQYQINDMIKKWIYKNIES</sequence>
<protein>
    <recommendedName>
        <fullName evidence="1">Reverse transcriptase N-terminal domain-containing protein</fullName>
    </recommendedName>
</protein>
<evidence type="ECO:0000313" key="2">
    <source>
        <dbReference type="EMBL" id="SCW21738.1"/>
    </source>
</evidence>
<dbReference type="AlphaFoldDB" id="A0A1G4NSU4"/>
<dbReference type="EMBL" id="LT622865">
    <property type="protein sequence ID" value="SCW21738.1"/>
    <property type="molecule type" value="Genomic_DNA"/>
</dbReference>
<dbReference type="Pfam" id="PF13655">
    <property type="entry name" value="RVT_N"/>
    <property type="match status" value="1"/>
</dbReference>
<keyword evidence="2" id="KW-0150">Chloroplast</keyword>
<geneLocation type="chloroplast" evidence="2"/>
<dbReference type="RefSeq" id="YP_009313484.1">
    <property type="nucleotide sequence ID" value="NC_031657.1"/>
</dbReference>
<organism evidence="2">
    <name type="scientific">Galaxaura rugosa</name>
    <dbReference type="NCBI Taxonomy" id="268570"/>
    <lineage>
        <taxon>Eukaryota</taxon>
        <taxon>Rhodophyta</taxon>
        <taxon>Florideophyceae</taxon>
        <taxon>Nemaliophycidae</taxon>
        <taxon>Nemaliales</taxon>
        <taxon>Galaxauraceae</taxon>
        <taxon>Galaxaura</taxon>
    </lineage>
</organism>
<dbReference type="GeneID" id="29998902"/>
<dbReference type="InterPro" id="IPR025960">
    <property type="entry name" value="RVT_N"/>
</dbReference>
<gene>
    <name evidence="2" type="primary">ORF_3</name>
    <name evidence="2" type="ORF">JFC0074_100</name>
</gene>
<accession>A0A1G4NSU4</accession>
<name>A0A1G4NSU4_9FLOR</name>
<feature type="domain" description="Reverse transcriptase N-terminal" evidence="1">
    <location>
        <begin position="20"/>
        <end position="74"/>
    </location>
</feature>
<evidence type="ECO:0000259" key="1">
    <source>
        <dbReference type="Pfam" id="PF13655"/>
    </source>
</evidence>
<keyword evidence="2" id="KW-0934">Plastid</keyword>